<keyword evidence="3" id="KW-0560">Oxidoreductase</keyword>
<dbReference type="Pfam" id="PF13561">
    <property type="entry name" value="adh_short_C2"/>
    <property type="match status" value="1"/>
</dbReference>
<dbReference type="GO" id="GO:0016491">
    <property type="term" value="F:oxidoreductase activity"/>
    <property type="evidence" value="ECO:0007669"/>
    <property type="project" value="UniProtKB-KW"/>
</dbReference>
<evidence type="ECO:0000256" key="4">
    <source>
        <dbReference type="SAM" id="SignalP"/>
    </source>
</evidence>
<sequence>MAPATNWDNWLTSILLLFLFGQYITNEWAKEVLGDGEKLTEDRLEEVLREFRKDFKEGSLESKGWPTFTAAYKMSKAALNAYTRIAAKKYESFCINCVCPGFVKTNFNRNKGTLTVEEGAESPLKLALLPKGGPSGLFFMRDEVSVF</sequence>
<proteinExistence type="inferred from homology"/>
<evidence type="ECO:0000256" key="3">
    <source>
        <dbReference type="ARBA" id="ARBA00023002"/>
    </source>
</evidence>
<accession>A0A7J7CFX6</accession>
<evidence type="ECO:0000256" key="2">
    <source>
        <dbReference type="ARBA" id="ARBA00022857"/>
    </source>
</evidence>
<comment type="caution">
    <text evidence="5">The sequence shown here is derived from an EMBL/GenBank/DDBJ whole genome shotgun (WGS) entry which is preliminary data.</text>
</comment>
<dbReference type="SUPFAM" id="SSF51735">
    <property type="entry name" value="NAD(P)-binding Rossmann-fold domains"/>
    <property type="match status" value="1"/>
</dbReference>
<dbReference type="EMBL" id="JAAARO010000017">
    <property type="protein sequence ID" value="KAF5733020.1"/>
    <property type="molecule type" value="Genomic_DNA"/>
</dbReference>
<dbReference type="Gene3D" id="3.40.50.720">
    <property type="entry name" value="NAD(P)-binding Rossmann-like Domain"/>
    <property type="match status" value="1"/>
</dbReference>
<dbReference type="AlphaFoldDB" id="A0A7J7CFX6"/>
<dbReference type="PANTHER" id="PTHR43490">
    <property type="entry name" value="(+)-NEOMENTHOL DEHYDROGENASE"/>
    <property type="match status" value="1"/>
</dbReference>
<evidence type="ECO:0000313" key="5">
    <source>
        <dbReference type="EMBL" id="KAF5733020.1"/>
    </source>
</evidence>
<feature type="signal peptide" evidence="4">
    <location>
        <begin position="1"/>
        <end position="29"/>
    </location>
</feature>
<dbReference type="InterPro" id="IPR002347">
    <property type="entry name" value="SDR_fam"/>
</dbReference>
<dbReference type="GO" id="GO:0016020">
    <property type="term" value="C:membrane"/>
    <property type="evidence" value="ECO:0007669"/>
    <property type="project" value="TreeGrafter"/>
</dbReference>
<gene>
    <name evidence="5" type="ORF">HS088_TW17G00555</name>
</gene>
<dbReference type="Proteomes" id="UP000593562">
    <property type="component" value="Unassembled WGS sequence"/>
</dbReference>
<evidence type="ECO:0000313" key="6">
    <source>
        <dbReference type="Proteomes" id="UP000593562"/>
    </source>
</evidence>
<organism evidence="5 6">
    <name type="scientific">Tripterygium wilfordii</name>
    <name type="common">Thunder God vine</name>
    <dbReference type="NCBI Taxonomy" id="458696"/>
    <lineage>
        <taxon>Eukaryota</taxon>
        <taxon>Viridiplantae</taxon>
        <taxon>Streptophyta</taxon>
        <taxon>Embryophyta</taxon>
        <taxon>Tracheophyta</taxon>
        <taxon>Spermatophyta</taxon>
        <taxon>Magnoliopsida</taxon>
        <taxon>eudicotyledons</taxon>
        <taxon>Gunneridae</taxon>
        <taxon>Pentapetalae</taxon>
        <taxon>rosids</taxon>
        <taxon>fabids</taxon>
        <taxon>Celastrales</taxon>
        <taxon>Celastraceae</taxon>
        <taxon>Tripterygium</taxon>
    </lineage>
</organism>
<name>A0A7J7CFX6_TRIWF</name>
<reference evidence="5 6" key="1">
    <citation type="journal article" date="2020" name="Nat. Commun.">
        <title>Genome of Tripterygium wilfordii and identification of cytochrome P450 involved in triptolide biosynthesis.</title>
        <authorList>
            <person name="Tu L."/>
            <person name="Su P."/>
            <person name="Zhang Z."/>
            <person name="Gao L."/>
            <person name="Wang J."/>
            <person name="Hu T."/>
            <person name="Zhou J."/>
            <person name="Zhang Y."/>
            <person name="Zhao Y."/>
            <person name="Liu Y."/>
            <person name="Song Y."/>
            <person name="Tong Y."/>
            <person name="Lu Y."/>
            <person name="Yang J."/>
            <person name="Xu C."/>
            <person name="Jia M."/>
            <person name="Peters R.J."/>
            <person name="Huang L."/>
            <person name="Gao W."/>
        </authorList>
    </citation>
    <scope>NUCLEOTIDE SEQUENCE [LARGE SCALE GENOMIC DNA]</scope>
    <source>
        <strain evidence="6">cv. XIE 37</strain>
        <tissue evidence="5">Leaf</tissue>
    </source>
</reference>
<keyword evidence="2" id="KW-0521">NADP</keyword>
<dbReference type="InterPro" id="IPR036291">
    <property type="entry name" value="NAD(P)-bd_dom_sf"/>
</dbReference>
<feature type="chain" id="PRO_5029584378" evidence="4">
    <location>
        <begin position="30"/>
        <end position="147"/>
    </location>
</feature>
<keyword evidence="6" id="KW-1185">Reference proteome</keyword>
<protein>
    <submittedName>
        <fullName evidence="5">(+)-neomenthol dehydrogenase</fullName>
    </submittedName>
</protein>
<dbReference type="InParanoid" id="A0A7J7CFX6"/>
<evidence type="ECO:0000256" key="1">
    <source>
        <dbReference type="ARBA" id="ARBA00006484"/>
    </source>
</evidence>
<keyword evidence="4" id="KW-0732">Signal</keyword>
<dbReference type="PANTHER" id="PTHR43490:SF98">
    <property type="entry name" value="OS02G0640600 PROTEIN"/>
    <property type="match status" value="1"/>
</dbReference>
<comment type="similarity">
    <text evidence="1">Belongs to the short-chain dehydrogenases/reductases (SDR) family.</text>
</comment>